<dbReference type="FunFam" id="3.10.580.10:FF:000014">
    <property type="entry name" value="Cystathionine beta-synthase"/>
    <property type="match status" value="1"/>
</dbReference>
<name>A0A7D9IEG0_PARCT</name>
<organism evidence="1 2">
    <name type="scientific">Paramuricea clavata</name>
    <name type="common">Red gorgonian</name>
    <name type="synonym">Violescent sea-whip</name>
    <dbReference type="NCBI Taxonomy" id="317549"/>
    <lineage>
        <taxon>Eukaryota</taxon>
        <taxon>Metazoa</taxon>
        <taxon>Cnidaria</taxon>
        <taxon>Anthozoa</taxon>
        <taxon>Octocorallia</taxon>
        <taxon>Malacalcyonacea</taxon>
        <taxon>Plexauridae</taxon>
        <taxon>Paramuricea</taxon>
    </lineage>
</organism>
<dbReference type="InterPro" id="IPR000644">
    <property type="entry name" value="CBS_dom"/>
</dbReference>
<dbReference type="CDD" id="cd04608">
    <property type="entry name" value="CBS_pair_CBS"/>
    <property type="match status" value="1"/>
</dbReference>
<dbReference type="PROSITE" id="PS51371">
    <property type="entry name" value="CBS"/>
    <property type="match status" value="1"/>
</dbReference>
<evidence type="ECO:0000313" key="2">
    <source>
        <dbReference type="Proteomes" id="UP001152795"/>
    </source>
</evidence>
<dbReference type="Gene3D" id="3.10.580.10">
    <property type="entry name" value="CBS-domain"/>
    <property type="match status" value="1"/>
</dbReference>
<dbReference type="InterPro" id="IPR046342">
    <property type="entry name" value="CBS_dom_sf"/>
</dbReference>
<comment type="caution">
    <text evidence="1">The sequence shown here is derived from an EMBL/GenBank/DDBJ whole genome shotgun (WGS) entry which is preliminary data.</text>
</comment>
<keyword evidence="2" id="KW-1185">Reference proteome</keyword>
<reference evidence="1" key="1">
    <citation type="submission" date="2020-04" db="EMBL/GenBank/DDBJ databases">
        <authorList>
            <person name="Alioto T."/>
            <person name="Alioto T."/>
            <person name="Gomez Garrido J."/>
        </authorList>
    </citation>
    <scope>NUCLEOTIDE SEQUENCE</scope>
    <source>
        <strain evidence="1">A484AB</strain>
    </source>
</reference>
<accession>A0A7D9IEG0</accession>
<dbReference type="OrthoDB" id="728at2759"/>
<sequence length="158" mass="17479">MAEHKFIELNVPDNSSKLWWWKEKVSCLDLKPLVSVLSSVTCQQVVDICSKESYDQLPVIGEGGKISGVVTVGRIMARIVGGHVTTDSCITEIMYKSFTKVTQDTTLGELSRLLDSDHFVIVVLKQLVYTGEKATEQEVASGIATRIDLLKFISTSKK</sequence>
<dbReference type="InterPro" id="IPR046353">
    <property type="entry name" value="CBS_C"/>
</dbReference>
<dbReference type="Pfam" id="PF00571">
    <property type="entry name" value="CBS"/>
    <property type="match status" value="1"/>
</dbReference>
<evidence type="ECO:0000313" key="1">
    <source>
        <dbReference type="EMBL" id="CAB4004172.1"/>
    </source>
</evidence>
<dbReference type="SUPFAM" id="SSF54631">
    <property type="entry name" value="CBS-domain pair"/>
    <property type="match status" value="1"/>
</dbReference>
<dbReference type="AlphaFoldDB" id="A0A7D9IEG0"/>
<dbReference type="Proteomes" id="UP001152795">
    <property type="component" value="Unassembled WGS sequence"/>
</dbReference>
<protein>
    <submittedName>
        <fullName evidence="1">Cystathionine beta-synthase-like</fullName>
    </submittedName>
</protein>
<gene>
    <name evidence="1" type="ORF">PACLA_8A082432</name>
</gene>
<dbReference type="SMART" id="SM00116">
    <property type="entry name" value="CBS"/>
    <property type="match status" value="2"/>
</dbReference>
<proteinExistence type="predicted"/>
<dbReference type="EMBL" id="CACRXK020004824">
    <property type="protein sequence ID" value="CAB4004172.1"/>
    <property type="molecule type" value="Genomic_DNA"/>
</dbReference>